<protein>
    <recommendedName>
        <fullName evidence="3">Vacuolar membrane-associated protein IML1</fullName>
    </recommendedName>
    <alternativeName>
        <fullName evidence="4">Vacuolar membrane-associated protein iml1</fullName>
    </alternativeName>
</protein>
<name>A0AAD5U030_9FUNG</name>
<evidence type="ECO:0000256" key="3">
    <source>
        <dbReference type="ARBA" id="ARBA00018529"/>
    </source>
</evidence>
<feature type="region of interest" description="Disordered" evidence="5">
    <location>
        <begin position="1438"/>
        <end position="1460"/>
    </location>
</feature>
<dbReference type="PANTHER" id="PTHR13179:SF8">
    <property type="entry name" value="GATOR COMPLEX PROTEIN DEPDC5"/>
    <property type="match status" value="1"/>
</dbReference>
<evidence type="ECO:0000313" key="7">
    <source>
        <dbReference type="EMBL" id="KAJ3219728.1"/>
    </source>
</evidence>
<gene>
    <name evidence="7" type="primary">IML1_2</name>
    <name evidence="7" type="ORF">HK099_004584</name>
</gene>
<dbReference type="InterPro" id="IPR036390">
    <property type="entry name" value="WH_DNA-bd_sf"/>
</dbReference>
<dbReference type="GO" id="GO:1990130">
    <property type="term" value="C:GATOR1 complex"/>
    <property type="evidence" value="ECO:0007669"/>
    <property type="project" value="TreeGrafter"/>
</dbReference>
<dbReference type="InterPro" id="IPR036388">
    <property type="entry name" value="WH-like_DNA-bd_sf"/>
</dbReference>
<dbReference type="InterPro" id="IPR000591">
    <property type="entry name" value="DEP_dom"/>
</dbReference>
<dbReference type="GO" id="GO:0010508">
    <property type="term" value="P:positive regulation of autophagy"/>
    <property type="evidence" value="ECO:0007669"/>
    <property type="project" value="TreeGrafter"/>
</dbReference>
<evidence type="ECO:0000256" key="5">
    <source>
        <dbReference type="SAM" id="MobiDB-lite"/>
    </source>
</evidence>
<dbReference type="Pfam" id="PF04862">
    <property type="entry name" value="DUF642"/>
    <property type="match status" value="1"/>
</dbReference>
<dbReference type="Gene3D" id="1.10.10.10">
    <property type="entry name" value="Winged helix-like DNA-binding domain superfamily/Winged helix DNA-binding domain"/>
    <property type="match status" value="1"/>
</dbReference>
<comment type="caution">
    <text evidence="7">The sequence shown here is derived from an EMBL/GenBank/DDBJ whole genome shotgun (WGS) entry which is preliminary data.</text>
</comment>
<dbReference type="GO" id="GO:0005096">
    <property type="term" value="F:GTPase activator activity"/>
    <property type="evidence" value="ECO:0007669"/>
    <property type="project" value="InterPro"/>
</dbReference>
<dbReference type="Pfam" id="PF12257">
    <property type="entry name" value="IML1"/>
    <property type="match status" value="1"/>
</dbReference>
<organism evidence="7 8">
    <name type="scientific">Clydaea vesicula</name>
    <dbReference type="NCBI Taxonomy" id="447962"/>
    <lineage>
        <taxon>Eukaryota</taxon>
        <taxon>Fungi</taxon>
        <taxon>Fungi incertae sedis</taxon>
        <taxon>Chytridiomycota</taxon>
        <taxon>Chytridiomycota incertae sedis</taxon>
        <taxon>Chytridiomycetes</taxon>
        <taxon>Lobulomycetales</taxon>
        <taxon>Lobulomycetaceae</taxon>
        <taxon>Clydaea</taxon>
    </lineage>
</organism>
<evidence type="ECO:0000256" key="2">
    <source>
        <dbReference type="ARBA" id="ARBA00005643"/>
    </source>
</evidence>
<comment type="similarity">
    <text evidence="2">Belongs to the IML1 family.</text>
</comment>
<dbReference type="PANTHER" id="PTHR13179">
    <property type="entry name" value="DEP DOMAIN CONTAINING PROTEIN 5"/>
    <property type="match status" value="1"/>
</dbReference>
<evidence type="ECO:0000313" key="8">
    <source>
        <dbReference type="Proteomes" id="UP001211065"/>
    </source>
</evidence>
<dbReference type="SMART" id="SM00049">
    <property type="entry name" value="DEP"/>
    <property type="match status" value="1"/>
</dbReference>
<feature type="region of interest" description="Disordered" evidence="5">
    <location>
        <begin position="706"/>
        <end position="725"/>
    </location>
</feature>
<sequence length="1662" mass="190927">MIKSSKSKLSDLERIRYEQTSGHQISNILCPSDSVREDIRRKETQVKYKKSLENLKKPEPFKLKKFENVKPKVDSMNEFYTQFDNLGKEMDVVDPENGEPNNIKIKSRSSTLNSTISNDSAKSLGSRSNSSMKNFININTANVIKLNNELRNSRNSTPDLSKTKNHNFGEVPKYLVDRKLEWAKQEEERLLEIERQKIPKGMKCKSRKCTNLLENGDFDRLDEEGIEYEIYPWTSTVLYNEPQDSEIYGYYVRTENPRNQAVSLNTPGRTEIVQEVNLRSTSLYKLTFSTAGNRFCEPTKEYPVVPSETGFVSIVSIGANEHFNFTTSASWKRYTFTFKGLKGKFQLRFTSTTPVVDGPDEFNSVCGPVIDDVHDQKFSKQDLLLNPELFPYLKVGDLVQIDQNPDQQQKLILQIEKLDIAALKQFNLQLSVAQHISQQFNLQPRSDVFLHKVDPELITAEYIEFSFRDQYIGRAAMFKLKNLLIGKSVYTSQIFQHLGIKVTVKEIDGELFYEKCVDGFLPDLFKKWKTSGCNHIVSIMLFTRIFYSEKEGYRDAEANCIKLSRDSAGKLYHDFFRVVADWEVKVDWSTILILLRKELNSFLKDILQKNGGENSYSSEGNILEAINLAINPFDKHYVDRDLTRTGQSIVLITAGTGFFEVEKKMCRLTSQRIIDNGLALDIVSLSKPPLFTVPLFLFVSRENPRPSPRINNLEKSRKSSDPMLNSSVEKRSYGNNYISNLSSPKLSNEKDCGIWDPLFFDDEDTVDRLFYFKPEWAEISFWCRGECVGMSRVSKVAEISGVYKGNFIPRCKMDEIQQMGVIEQVEGNNFFGIPPLDYFELRKGKNFDSPIVSEKKLKSSVENFLSHGSFVPSSASAMKNVKVGSVGSVAVSKIQEKVLENSKFEINMNSLDFDFYDEKLFYTEDRWNLFKNQKQFENLLGGLHPLKTNDTIRSVDYELLKQFHRMNAEKSSNSEILHSLPNTTYSHLSTSFSNSSALQKKVLNKLKVSPSNTNFNSMHTNTNEKLVVKSNKSSPTLGSYFDNEKNNSRIKNKFNKSDINFFIKEDINNNLSPKSSPVLIKSPRLGFGNSVFLSPTDSKDNVDEESEDEKIKDEFHDCFNADQSHHCRGFNKSMSLPSIANQNHVNPSNPEKNIIQVDFQTKRWNDVDIKSEKNSLMYWKSLLTPACLPLTTDFFPSNELLKTYEEYAYTIYPDSGNENNRVEDLLIELVSQRFAEQFEKAKFNTKEEEKVNKTVQSPTSLKVELTTFNPSNYVLEELNKRSKKEIPGPLKLDTARESSKSKSVSNILLKEELLSKQTYTFEILAQRMQKNSAGIDISNRRWHFKNYENSFIGREFVDWLILNFSDIDTRSDAIAFGNELLNKGFFFHMNKRLGFLDGHYFYQLSKEYLFVKKVKYNPTGWLKSLSVGGSLGSRINMRSESNSDVDTPVSPSLRSSSSGKVDSTNFMNGMGSFPFDLNIKPIALMKSLVIDMDPLKEMIQKWSREAEKFSLRIIEAPMKLEDENPFKATPIIKLSTLPPVDNDKVSNNYFLVELVKRFNFLLDMEADENFPAGAVDFSNNRPPVQFSQYVHRSGVAFIQILKNTNEFKFFFNRLLLTSSSSIRKNEIEKVNPDSIYSDFQNFCNDKNLLDEFWLSCLKKLKD</sequence>
<dbReference type="GO" id="GO:1904262">
    <property type="term" value="P:negative regulation of TORC1 signaling"/>
    <property type="evidence" value="ECO:0007669"/>
    <property type="project" value="TreeGrafter"/>
</dbReference>
<feature type="domain" description="DEP" evidence="6">
    <location>
        <begin position="1331"/>
        <end position="1406"/>
    </location>
</feature>
<dbReference type="GO" id="GO:0035556">
    <property type="term" value="P:intracellular signal transduction"/>
    <property type="evidence" value="ECO:0007669"/>
    <property type="project" value="InterPro"/>
</dbReference>
<dbReference type="CDD" id="cd04449">
    <property type="entry name" value="DEP_DEPDC5-like"/>
    <property type="match status" value="1"/>
</dbReference>
<evidence type="ECO:0000256" key="1">
    <source>
        <dbReference type="ARBA" id="ARBA00004148"/>
    </source>
</evidence>
<dbReference type="GO" id="GO:0005774">
    <property type="term" value="C:vacuolar membrane"/>
    <property type="evidence" value="ECO:0007669"/>
    <property type="project" value="UniProtKB-SubCell"/>
</dbReference>
<dbReference type="InterPro" id="IPR055213">
    <property type="entry name" value="IML1_double_psi_beta_barrel"/>
</dbReference>
<dbReference type="EMBL" id="JADGJW010000329">
    <property type="protein sequence ID" value="KAJ3219728.1"/>
    <property type="molecule type" value="Genomic_DNA"/>
</dbReference>
<dbReference type="PROSITE" id="PS50186">
    <property type="entry name" value="DEP"/>
    <property type="match status" value="1"/>
</dbReference>
<reference evidence="7" key="1">
    <citation type="submission" date="2020-05" db="EMBL/GenBank/DDBJ databases">
        <title>Phylogenomic resolution of chytrid fungi.</title>
        <authorList>
            <person name="Stajich J.E."/>
            <person name="Amses K."/>
            <person name="Simmons R."/>
            <person name="Seto K."/>
            <person name="Myers J."/>
            <person name="Bonds A."/>
            <person name="Quandt C.A."/>
            <person name="Barry K."/>
            <person name="Liu P."/>
            <person name="Grigoriev I."/>
            <person name="Longcore J.E."/>
            <person name="James T.Y."/>
        </authorList>
    </citation>
    <scope>NUCLEOTIDE SEQUENCE</scope>
    <source>
        <strain evidence="7">JEL0476</strain>
    </source>
</reference>
<evidence type="ECO:0000259" key="6">
    <source>
        <dbReference type="PROSITE" id="PS50186"/>
    </source>
</evidence>
<evidence type="ECO:0000256" key="4">
    <source>
        <dbReference type="ARBA" id="ARBA00021881"/>
    </source>
</evidence>
<dbReference type="InterPro" id="IPR006946">
    <property type="entry name" value="DGR2-like_dom"/>
</dbReference>
<keyword evidence="8" id="KW-1185">Reference proteome</keyword>
<dbReference type="InterPro" id="IPR027244">
    <property type="entry name" value="IML1"/>
</dbReference>
<dbReference type="Proteomes" id="UP001211065">
    <property type="component" value="Unassembled WGS sequence"/>
</dbReference>
<dbReference type="SUPFAM" id="SSF46785">
    <property type="entry name" value="Winged helix' DNA-binding domain"/>
    <property type="match status" value="1"/>
</dbReference>
<accession>A0AAD5U030</accession>
<comment type="subcellular location">
    <subcellularLocation>
        <location evidence="1">Vacuole membrane</location>
        <topology evidence="1">Peripheral membrane protein</topology>
    </subcellularLocation>
</comment>
<dbReference type="Pfam" id="PF00610">
    <property type="entry name" value="DEP"/>
    <property type="match status" value="1"/>
</dbReference>
<dbReference type="InterPro" id="IPR048255">
    <property type="entry name" value="IML1_N"/>
</dbReference>
<proteinExistence type="inferred from homology"/>
<dbReference type="Pfam" id="PF23013">
    <property type="entry name" value="IML1_N"/>
    <property type="match status" value="1"/>
</dbReference>